<gene>
    <name evidence="1" type="ORF">GX50_08718</name>
</gene>
<name>A0A2B7Z6U9_9EURO</name>
<sequence>MFVIRNLEEWTRCCIEIFTESTDQPSNSEITKAFGNAYDVIWRLGQCKTLFKRRSRPNTDAIRLVDEVLQALRDDHGGMSPEDLLRFWYERRCRMHRDRRIFATPEEKRAMVATWERWNDRDKLKERFWAFMSGEPGDDITPRRFLSEEHSLQIIQCLRDWLEKRKVGQAY</sequence>
<accession>A0A2B7Z6U9</accession>
<reference evidence="1 2" key="1">
    <citation type="submission" date="2017-10" db="EMBL/GenBank/DDBJ databases">
        <title>Comparative genomics in systemic dimorphic fungi from Ajellomycetaceae.</title>
        <authorList>
            <person name="Munoz J.F."/>
            <person name="Mcewen J.G."/>
            <person name="Clay O.K."/>
            <person name="Cuomo C.A."/>
        </authorList>
    </citation>
    <scope>NUCLEOTIDE SEQUENCE [LARGE SCALE GENOMIC DNA]</scope>
    <source>
        <strain evidence="1 2">UAMH4076</strain>
    </source>
</reference>
<dbReference type="AlphaFoldDB" id="A0A2B7Z6U9"/>
<evidence type="ECO:0000313" key="1">
    <source>
        <dbReference type="EMBL" id="PGH28547.1"/>
    </source>
</evidence>
<dbReference type="Proteomes" id="UP000226031">
    <property type="component" value="Unassembled WGS sequence"/>
</dbReference>
<proteinExistence type="predicted"/>
<dbReference type="EMBL" id="PDND01000380">
    <property type="protein sequence ID" value="PGH28547.1"/>
    <property type="molecule type" value="Genomic_DNA"/>
</dbReference>
<organism evidence="1 2">
    <name type="scientific">[Emmonsia] crescens</name>
    <dbReference type="NCBI Taxonomy" id="73230"/>
    <lineage>
        <taxon>Eukaryota</taxon>
        <taxon>Fungi</taxon>
        <taxon>Dikarya</taxon>
        <taxon>Ascomycota</taxon>
        <taxon>Pezizomycotina</taxon>
        <taxon>Eurotiomycetes</taxon>
        <taxon>Eurotiomycetidae</taxon>
        <taxon>Onygenales</taxon>
        <taxon>Ajellomycetaceae</taxon>
        <taxon>Emergomyces</taxon>
    </lineage>
</organism>
<evidence type="ECO:0000313" key="2">
    <source>
        <dbReference type="Proteomes" id="UP000226031"/>
    </source>
</evidence>
<comment type="caution">
    <text evidence="1">The sequence shown here is derived from an EMBL/GenBank/DDBJ whole genome shotgun (WGS) entry which is preliminary data.</text>
</comment>
<dbReference type="VEuPathDB" id="FungiDB:EMCG_05729"/>
<keyword evidence="2" id="KW-1185">Reference proteome</keyword>
<protein>
    <submittedName>
        <fullName evidence="1">Uncharacterized protein</fullName>
    </submittedName>
</protein>